<dbReference type="GO" id="GO:0032051">
    <property type="term" value="F:clathrin light chain binding"/>
    <property type="evidence" value="ECO:0007669"/>
    <property type="project" value="TreeGrafter"/>
</dbReference>
<evidence type="ECO:0000313" key="2">
    <source>
        <dbReference type="RefSeq" id="XP_033802342.1"/>
    </source>
</evidence>
<dbReference type="GO" id="GO:0006898">
    <property type="term" value="P:receptor-mediated endocytosis"/>
    <property type="evidence" value="ECO:0007669"/>
    <property type="project" value="TreeGrafter"/>
</dbReference>
<dbReference type="GO" id="GO:0006886">
    <property type="term" value="P:intracellular protein transport"/>
    <property type="evidence" value="ECO:0007669"/>
    <property type="project" value="InterPro"/>
</dbReference>
<dbReference type="Proteomes" id="UP000515159">
    <property type="component" value="Chromosome 5"/>
</dbReference>
<dbReference type="KEGG" id="gsh:117361300"/>
<dbReference type="GO" id="GO:0005198">
    <property type="term" value="F:structural molecule activity"/>
    <property type="evidence" value="ECO:0007669"/>
    <property type="project" value="InterPro"/>
</dbReference>
<dbReference type="InParanoid" id="A0A6P8QW02"/>
<gene>
    <name evidence="2" type="primary">LOC117361300</name>
</gene>
<proteinExistence type="predicted"/>
<name>A0A6P8QW02_GEOSA</name>
<accession>A0A6P8QW02</accession>
<protein>
    <submittedName>
        <fullName evidence="2">Clathrin heavy chain 1-like isoform X1</fullName>
    </submittedName>
</protein>
<dbReference type="GO" id="GO:0071439">
    <property type="term" value="C:clathrin complex"/>
    <property type="evidence" value="ECO:0007669"/>
    <property type="project" value="TreeGrafter"/>
</dbReference>
<dbReference type="SUPFAM" id="SSF50989">
    <property type="entry name" value="Clathrin heavy-chain terminal domain"/>
    <property type="match status" value="1"/>
</dbReference>
<keyword evidence="1" id="KW-1185">Reference proteome</keyword>
<dbReference type="PANTHER" id="PTHR10292:SF1">
    <property type="entry name" value="CLATHRIN HEAVY CHAIN"/>
    <property type="match status" value="1"/>
</dbReference>
<dbReference type="AlphaFoldDB" id="A0A6P8QW02"/>
<dbReference type="InterPro" id="IPR016025">
    <property type="entry name" value="Clathrin_H-chain_N"/>
</dbReference>
<dbReference type="PANTHER" id="PTHR10292">
    <property type="entry name" value="CLATHRIN HEAVY CHAIN RELATED"/>
    <property type="match status" value="1"/>
</dbReference>
<dbReference type="OrthoDB" id="2113814at2759"/>
<dbReference type="GeneID" id="117361300"/>
<organism evidence="1 2">
    <name type="scientific">Geotrypetes seraphini</name>
    <name type="common">Gaboon caecilian</name>
    <name type="synonym">Caecilia seraphini</name>
    <dbReference type="NCBI Taxonomy" id="260995"/>
    <lineage>
        <taxon>Eukaryota</taxon>
        <taxon>Metazoa</taxon>
        <taxon>Chordata</taxon>
        <taxon>Craniata</taxon>
        <taxon>Vertebrata</taxon>
        <taxon>Euteleostomi</taxon>
        <taxon>Amphibia</taxon>
        <taxon>Gymnophiona</taxon>
        <taxon>Geotrypetes</taxon>
    </lineage>
</organism>
<dbReference type="RefSeq" id="XP_033802342.1">
    <property type="nucleotide sequence ID" value="XM_033946451.1"/>
</dbReference>
<dbReference type="Gene3D" id="2.130.10.110">
    <property type="entry name" value="Clathrin heavy-chain terminal domain"/>
    <property type="match status" value="1"/>
</dbReference>
<dbReference type="GO" id="GO:0030130">
    <property type="term" value="C:clathrin coat of trans-Golgi network vesicle"/>
    <property type="evidence" value="ECO:0007669"/>
    <property type="project" value="InterPro"/>
</dbReference>
<sequence>MGECRVCWVVKLVISDMSSLVQVVQLAQLQDYGIPSNQITFPRVIFTSDSCICIRHNTHDSSKTRATLVNPRQPSCICSWPINDAESALMNPNCLLLALRVGRIAEVYNVEEKILHRQHDFGNHVDFWVWIDGKTLAVITKTDVYHWNMRSSKPRHIFARDAQLQGMEIVGYHQDTSKLWLALSGLALNKGGHVVGMIQLYSRSSQLGQVIEAQAVALPLYTFSRNLHPSSVLVAAVHSRAREKFGQLHVVELGPHKDGNTSLRNSRGSLPFTSCQPGDFPSAVQFSSHLGLVLVLTKHGFLFLSDIETAQLVHCTQVTGDIVFATVPASREQGIVGVCRNGKVLFISVCEQMLYQFLVCRTMSLYVTQRLMQVVWKPNYKVTSV</sequence>
<reference evidence="2" key="1">
    <citation type="submission" date="2025-08" db="UniProtKB">
        <authorList>
            <consortium name="RefSeq"/>
        </authorList>
    </citation>
    <scope>IDENTIFICATION</scope>
</reference>
<dbReference type="GO" id="GO:0030132">
    <property type="term" value="C:clathrin coat of coated pit"/>
    <property type="evidence" value="ECO:0007669"/>
    <property type="project" value="InterPro"/>
</dbReference>
<evidence type="ECO:0000313" key="1">
    <source>
        <dbReference type="Proteomes" id="UP000515159"/>
    </source>
</evidence>